<dbReference type="Gene3D" id="3.10.20.90">
    <property type="entry name" value="Phosphatidylinositol 3-kinase Catalytic Subunit, Chain A, domain 1"/>
    <property type="match status" value="1"/>
</dbReference>
<organism evidence="3 4">
    <name type="scientific">Chara braunii</name>
    <name type="common">Braun's stonewort</name>
    <dbReference type="NCBI Taxonomy" id="69332"/>
    <lineage>
        <taxon>Eukaryota</taxon>
        <taxon>Viridiplantae</taxon>
        <taxon>Streptophyta</taxon>
        <taxon>Charophyceae</taxon>
        <taxon>Charales</taxon>
        <taxon>Characeae</taxon>
        <taxon>Chara</taxon>
    </lineage>
</organism>
<dbReference type="OrthoDB" id="428577at2759"/>
<dbReference type="SUPFAM" id="SSF54236">
    <property type="entry name" value="Ubiquitin-like"/>
    <property type="match status" value="1"/>
</dbReference>
<evidence type="ECO:0000313" key="3">
    <source>
        <dbReference type="EMBL" id="GBG63675.1"/>
    </source>
</evidence>
<evidence type="ECO:0000313" key="4">
    <source>
        <dbReference type="Proteomes" id="UP000265515"/>
    </source>
</evidence>
<accession>A0A388K0X9</accession>
<dbReference type="PRINTS" id="PR00348">
    <property type="entry name" value="UBIQUITIN"/>
</dbReference>
<dbReference type="Proteomes" id="UP000265515">
    <property type="component" value="Unassembled WGS sequence"/>
</dbReference>
<dbReference type="GO" id="GO:0003729">
    <property type="term" value="F:mRNA binding"/>
    <property type="evidence" value="ECO:0007669"/>
    <property type="project" value="UniProtKB-ARBA"/>
</dbReference>
<feature type="domain" description="Ubiquitin-like" evidence="2">
    <location>
        <begin position="108"/>
        <end position="183"/>
    </location>
</feature>
<dbReference type="InterPro" id="IPR029071">
    <property type="entry name" value="Ubiquitin-like_domsf"/>
</dbReference>
<dbReference type="InterPro" id="IPR050158">
    <property type="entry name" value="Ubiquitin_ubiquitin-like"/>
</dbReference>
<keyword evidence="1" id="KW-1017">Isopeptide bond</keyword>
<dbReference type="FunFam" id="3.10.20.90:FF:000222">
    <property type="entry name" value="Polyubiquitin 5"/>
    <property type="match status" value="1"/>
</dbReference>
<gene>
    <name evidence="3" type="ORF">CBR_g38987</name>
</gene>
<evidence type="ECO:0000256" key="1">
    <source>
        <dbReference type="ARBA" id="ARBA00022499"/>
    </source>
</evidence>
<dbReference type="SMART" id="SM00213">
    <property type="entry name" value="UBQ"/>
    <property type="match status" value="1"/>
</dbReference>
<dbReference type="InterPro" id="IPR019956">
    <property type="entry name" value="Ubiquitin_dom"/>
</dbReference>
<comment type="caution">
    <text evidence="3">The sequence shown here is derived from an EMBL/GenBank/DDBJ whole genome shotgun (WGS) entry which is preliminary data.</text>
</comment>
<dbReference type="Gramene" id="GBG63675">
    <property type="protein sequence ID" value="GBG63675"/>
    <property type="gene ID" value="CBR_g38987"/>
</dbReference>
<proteinExistence type="predicted"/>
<dbReference type="PROSITE" id="PS50053">
    <property type="entry name" value="UBIQUITIN_2"/>
    <property type="match status" value="1"/>
</dbReference>
<dbReference type="EMBL" id="BFEA01000041">
    <property type="protein sequence ID" value="GBG63675.1"/>
    <property type="molecule type" value="Genomic_DNA"/>
</dbReference>
<dbReference type="AlphaFoldDB" id="A0A388K0X9"/>
<protein>
    <recommendedName>
        <fullName evidence="2">Ubiquitin-like domain-containing protein</fullName>
    </recommendedName>
</protein>
<dbReference type="InterPro" id="IPR019954">
    <property type="entry name" value="Ubiquitin_CS"/>
</dbReference>
<reference evidence="3 4" key="1">
    <citation type="journal article" date="2018" name="Cell">
        <title>The Chara Genome: Secondary Complexity and Implications for Plant Terrestrialization.</title>
        <authorList>
            <person name="Nishiyama T."/>
            <person name="Sakayama H."/>
            <person name="Vries J.D."/>
            <person name="Buschmann H."/>
            <person name="Saint-Marcoux D."/>
            <person name="Ullrich K.K."/>
            <person name="Haas F.B."/>
            <person name="Vanderstraeten L."/>
            <person name="Becker D."/>
            <person name="Lang D."/>
            <person name="Vosolsobe S."/>
            <person name="Rombauts S."/>
            <person name="Wilhelmsson P.K.I."/>
            <person name="Janitza P."/>
            <person name="Kern R."/>
            <person name="Heyl A."/>
            <person name="Rumpler F."/>
            <person name="Villalobos L.I.A.C."/>
            <person name="Clay J.M."/>
            <person name="Skokan R."/>
            <person name="Toyoda A."/>
            <person name="Suzuki Y."/>
            <person name="Kagoshima H."/>
            <person name="Schijlen E."/>
            <person name="Tajeshwar N."/>
            <person name="Catarino B."/>
            <person name="Hetherington A.J."/>
            <person name="Saltykova A."/>
            <person name="Bonnot C."/>
            <person name="Breuninger H."/>
            <person name="Symeonidi A."/>
            <person name="Radhakrishnan G.V."/>
            <person name="Van Nieuwerburgh F."/>
            <person name="Deforce D."/>
            <person name="Chang C."/>
            <person name="Karol K.G."/>
            <person name="Hedrich R."/>
            <person name="Ulvskov P."/>
            <person name="Glockner G."/>
            <person name="Delwiche C.F."/>
            <person name="Petrasek J."/>
            <person name="Van de Peer Y."/>
            <person name="Friml J."/>
            <person name="Beilby M."/>
            <person name="Dolan L."/>
            <person name="Kohara Y."/>
            <person name="Sugano S."/>
            <person name="Fujiyama A."/>
            <person name="Delaux P.-M."/>
            <person name="Quint M."/>
            <person name="TheiBen G."/>
            <person name="Hagemann M."/>
            <person name="Harholt J."/>
            <person name="Dunand C."/>
            <person name="Zachgo S."/>
            <person name="Langdale J."/>
            <person name="Maumus F."/>
            <person name="Straeten D.V.D."/>
            <person name="Gould S.B."/>
            <person name="Rensing S.A."/>
        </authorList>
    </citation>
    <scope>NUCLEOTIDE SEQUENCE [LARGE SCALE GENOMIC DNA]</scope>
    <source>
        <strain evidence="3 4">S276</strain>
    </source>
</reference>
<keyword evidence="4" id="KW-1185">Reference proteome</keyword>
<dbReference type="PANTHER" id="PTHR10666">
    <property type="entry name" value="UBIQUITIN"/>
    <property type="match status" value="1"/>
</dbReference>
<dbReference type="Pfam" id="PF00240">
    <property type="entry name" value="ubiquitin"/>
    <property type="match status" value="1"/>
</dbReference>
<sequence length="342" mass="38680">MSVLWISRSIGCVNEYKFINLKAEEVSGKDMDVGSFKELLKQKISHGGCATEETASGSSEVVIDYIALNGIWVENNKYKLDHLIPLLRSHRPRWVVATVTKSALSSGVQIFVKTLTDKIFTVEVDLFDRVCELKDRIHDLEGIPQDQQRLIFGGKQLEDRKMLADYKIQKESVIAIVLRLRGGGPGGAAPFADVSRQDCMETLDFSDDAPDWRVCNYGLNVEGKCVNKDCKAFDHMVIDGSFRNIFNLSTDKGCCPICAKSFTPITCGFYSCKWRYEGIKSSDKVHLSSDWKEALGYRYHRFSDEQKNATGWDSLLIMPFCAQAIKDHDIVTYYEPEVILRI</sequence>
<dbReference type="InterPro" id="IPR000626">
    <property type="entry name" value="Ubiquitin-like_dom"/>
</dbReference>
<name>A0A388K0X9_CHABU</name>
<evidence type="ECO:0000259" key="2">
    <source>
        <dbReference type="PROSITE" id="PS50053"/>
    </source>
</evidence>
<dbReference type="STRING" id="69332.A0A388K0X9"/>
<dbReference type="PROSITE" id="PS00299">
    <property type="entry name" value="UBIQUITIN_1"/>
    <property type="match status" value="1"/>
</dbReference>